<dbReference type="RefSeq" id="WP_381489301.1">
    <property type="nucleotide sequence ID" value="NZ_JBHTIK010000005.1"/>
</dbReference>
<evidence type="ECO:0000256" key="1">
    <source>
        <dbReference type="SAM" id="Phobius"/>
    </source>
</evidence>
<keyword evidence="1" id="KW-0472">Membrane</keyword>
<feature type="transmembrane region" description="Helical" evidence="1">
    <location>
        <begin position="210"/>
        <end position="228"/>
    </location>
</feature>
<feature type="transmembrane region" description="Helical" evidence="1">
    <location>
        <begin position="58"/>
        <end position="79"/>
    </location>
</feature>
<proteinExistence type="predicted"/>
<keyword evidence="3" id="KW-1185">Reference proteome</keyword>
<evidence type="ECO:0000313" key="2">
    <source>
        <dbReference type="EMBL" id="MFD0848483.1"/>
    </source>
</evidence>
<organism evidence="2 3">
    <name type="scientific">Sphingosinicella xenopeptidilytica</name>
    <dbReference type="NCBI Taxonomy" id="364098"/>
    <lineage>
        <taxon>Bacteria</taxon>
        <taxon>Pseudomonadati</taxon>
        <taxon>Pseudomonadota</taxon>
        <taxon>Alphaproteobacteria</taxon>
        <taxon>Sphingomonadales</taxon>
        <taxon>Sphingosinicellaceae</taxon>
        <taxon>Sphingosinicella</taxon>
    </lineage>
</organism>
<evidence type="ECO:0000313" key="3">
    <source>
        <dbReference type="Proteomes" id="UP001597124"/>
    </source>
</evidence>
<feature type="transmembrane region" description="Helical" evidence="1">
    <location>
        <begin position="91"/>
        <end position="111"/>
    </location>
</feature>
<dbReference type="EMBL" id="JBHTIK010000005">
    <property type="protein sequence ID" value="MFD0848483.1"/>
    <property type="molecule type" value="Genomic_DNA"/>
</dbReference>
<name>A0ABW3C2Q8_SPHXN</name>
<keyword evidence="1" id="KW-0812">Transmembrane</keyword>
<gene>
    <name evidence="2" type="ORF">ACFQ00_09125</name>
</gene>
<feature type="transmembrane region" description="Helical" evidence="1">
    <location>
        <begin position="123"/>
        <end position="144"/>
    </location>
</feature>
<feature type="transmembrane region" description="Helical" evidence="1">
    <location>
        <begin position="16"/>
        <end position="38"/>
    </location>
</feature>
<sequence>MATLAPRRPAAPADRWFFTSTALLMLALVFIGFAPSYYLSGIMPPPPGLKPATTLVHVHALLFSAWMLLFVLQTQLVAWRRTDLHRALGTIGFVMLPAMIAIATVSALHGVHRASGPPMIPPLTFLAVPLLDIPVFALLIGGALANRRTPQTHKRLMFIAMIGMMSPAIGRMPLAPPFVGPVAIFVLPDLFLFALVLFDLMTMGRVHQATVWGGLLLVGSQVLRVLIWETEAWLAFARWASGLVA</sequence>
<feature type="transmembrane region" description="Helical" evidence="1">
    <location>
        <begin position="178"/>
        <end position="198"/>
    </location>
</feature>
<dbReference type="Proteomes" id="UP001597124">
    <property type="component" value="Unassembled WGS sequence"/>
</dbReference>
<accession>A0ABW3C2Q8</accession>
<reference evidence="3" key="1">
    <citation type="journal article" date="2019" name="Int. J. Syst. Evol. Microbiol.">
        <title>The Global Catalogue of Microorganisms (GCM) 10K type strain sequencing project: providing services to taxonomists for standard genome sequencing and annotation.</title>
        <authorList>
            <consortium name="The Broad Institute Genomics Platform"/>
            <consortium name="The Broad Institute Genome Sequencing Center for Infectious Disease"/>
            <person name="Wu L."/>
            <person name="Ma J."/>
        </authorList>
    </citation>
    <scope>NUCLEOTIDE SEQUENCE [LARGE SCALE GENOMIC DNA]</scope>
    <source>
        <strain evidence="3">CCUG 52537</strain>
    </source>
</reference>
<protein>
    <recommendedName>
        <fullName evidence="4">DUF2306 domain-containing protein</fullName>
    </recommendedName>
</protein>
<comment type="caution">
    <text evidence="2">The sequence shown here is derived from an EMBL/GenBank/DDBJ whole genome shotgun (WGS) entry which is preliminary data.</text>
</comment>
<feature type="transmembrane region" description="Helical" evidence="1">
    <location>
        <begin position="156"/>
        <end position="172"/>
    </location>
</feature>
<evidence type="ECO:0008006" key="4">
    <source>
        <dbReference type="Google" id="ProtNLM"/>
    </source>
</evidence>
<keyword evidence="1" id="KW-1133">Transmembrane helix</keyword>